<dbReference type="RefSeq" id="XP_002503843.1">
    <property type="nucleotide sequence ID" value="XM_002503797.1"/>
</dbReference>
<proteinExistence type="predicted"/>
<accession>C1E9V8</accession>
<keyword evidence="2" id="KW-1185">Reference proteome</keyword>
<dbReference type="OMA" id="APYEQEW"/>
<name>C1E9V8_MICCC</name>
<dbReference type="OrthoDB" id="10473623at2759"/>
<reference evidence="1 2" key="1">
    <citation type="journal article" date="2009" name="Science">
        <title>Green evolution and dynamic adaptations revealed by genomes of the marine picoeukaryotes Micromonas.</title>
        <authorList>
            <person name="Worden A.Z."/>
            <person name="Lee J.H."/>
            <person name="Mock T."/>
            <person name="Rouze P."/>
            <person name="Simmons M.P."/>
            <person name="Aerts A.L."/>
            <person name="Allen A.E."/>
            <person name="Cuvelier M.L."/>
            <person name="Derelle E."/>
            <person name="Everett M.V."/>
            <person name="Foulon E."/>
            <person name="Grimwood J."/>
            <person name="Gundlach H."/>
            <person name="Henrissat B."/>
            <person name="Napoli C."/>
            <person name="McDonald S.M."/>
            <person name="Parker M.S."/>
            <person name="Rombauts S."/>
            <person name="Salamov A."/>
            <person name="Von Dassow P."/>
            <person name="Badger J.H."/>
            <person name="Coutinho P.M."/>
            <person name="Demir E."/>
            <person name="Dubchak I."/>
            <person name="Gentemann C."/>
            <person name="Eikrem W."/>
            <person name="Gready J.E."/>
            <person name="John U."/>
            <person name="Lanier W."/>
            <person name="Lindquist E.A."/>
            <person name="Lucas S."/>
            <person name="Mayer K.F."/>
            <person name="Moreau H."/>
            <person name="Not F."/>
            <person name="Otillar R."/>
            <person name="Panaud O."/>
            <person name="Pangilinan J."/>
            <person name="Paulsen I."/>
            <person name="Piegu B."/>
            <person name="Poliakov A."/>
            <person name="Robbens S."/>
            <person name="Schmutz J."/>
            <person name="Toulza E."/>
            <person name="Wyss T."/>
            <person name="Zelensky A."/>
            <person name="Zhou K."/>
            <person name="Armbrust E.V."/>
            <person name="Bhattacharya D."/>
            <person name="Goodenough U.W."/>
            <person name="Van de Peer Y."/>
            <person name="Grigoriev I.V."/>
        </authorList>
    </citation>
    <scope>NUCLEOTIDE SEQUENCE [LARGE SCALE GENOMIC DNA]</scope>
    <source>
        <strain evidence="2">RCC299 / NOUM17</strain>
    </source>
</reference>
<dbReference type="InParanoid" id="C1E9V8"/>
<dbReference type="AlphaFoldDB" id="C1E9V8"/>
<dbReference type="EMBL" id="CP001328">
    <property type="protein sequence ID" value="ACO65101.1"/>
    <property type="molecule type" value="Genomic_DNA"/>
</dbReference>
<protein>
    <submittedName>
        <fullName evidence="1">Uncharacterized protein</fullName>
    </submittedName>
</protein>
<dbReference type="Proteomes" id="UP000002009">
    <property type="component" value="Chromosome 7"/>
</dbReference>
<sequence length="219" mass="24245">MVWTTFWRGEMSLAARVVALVPTRSRAARPNATRHRRDIVVMASATSTDASFVGRWTRDGSRSVNAEAYLASHGLDVAKAAERAAAPYEQEWRETGAEEGEFLVLTDPGTGRGVRSLVYPIGEWEEEFKGSSELFGAEPGVVYRNTTYNEIPHLGPVHLTESATPLGWETTQRTLSKDGNEMVVDRSFTPRMPDGSAGEKISSKEYFTRVMVFRPLDAS</sequence>
<gene>
    <name evidence="1" type="ORF">MICPUN_59856</name>
</gene>
<organism evidence="1 2">
    <name type="scientific">Micromonas commoda (strain RCC299 / NOUM17 / CCMP2709)</name>
    <name type="common">Picoplanktonic green alga</name>
    <dbReference type="NCBI Taxonomy" id="296587"/>
    <lineage>
        <taxon>Eukaryota</taxon>
        <taxon>Viridiplantae</taxon>
        <taxon>Chlorophyta</taxon>
        <taxon>Mamiellophyceae</taxon>
        <taxon>Mamiellales</taxon>
        <taxon>Mamiellaceae</taxon>
        <taxon>Micromonas</taxon>
    </lineage>
</organism>
<evidence type="ECO:0000313" key="1">
    <source>
        <dbReference type="EMBL" id="ACO65101.1"/>
    </source>
</evidence>
<dbReference type="GeneID" id="8244781"/>
<dbReference type="KEGG" id="mis:MICPUN_59856"/>
<evidence type="ECO:0000313" key="2">
    <source>
        <dbReference type="Proteomes" id="UP000002009"/>
    </source>
</evidence>